<gene>
    <name evidence="1" type="ORF">P3W85_04305</name>
</gene>
<evidence type="ECO:0000313" key="1">
    <source>
        <dbReference type="EMBL" id="MDF3832177.1"/>
    </source>
</evidence>
<dbReference type="Proteomes" id="UP001216674">
    <property type="component" value="Unassembled WGS sequence"/>
</dbReference>
<dbReference type="InterPro" id="IPR012441">
    <property type="entry name" value="DUF1643"/>
</dbReference>
<keyword evidence="2" id="KW-1185">Reference proteome</keyword>
<name>A0ABT6AHU5_9BURK</name>
<proteinExistence type="predicted"/>
<organism evidence="1 2">
    <name type="scientific">Cupriavidus basilensis</name>
    <dbReference type="NCBI Taxonomy" id="68895"/>
    <lineage>
        <taxon>Bacteria</taxon>
        <taxon>Pseudomonadati</taxon>
        <taxon>Pseudomonadota</taxon>
        <taxon>Betaproteobacteria</taxon>
        <taxon>Burkholderiales</taxon>
        <taxon>Burkholderiaceae</taxon>
        <taxon>Cupriavidus</taxon>
    </lineage>
</organism>
<reference evidence="1 2" key="1">
    <citation type="submission" date="2023-03" db="EMBL/GenBank/DDBJ databases">
        <title>Draft assemblies of triclosan tolerant bacteria isolated from returned activated sludge.</title>
        <authorList>
            <person name="Van Hamelsveld S."/>
        </authorList>
    </citation>
    <scope>NUCLEOTIDE SEQUENCE [LARGE SCALE GENOMIC DNA]</scope>
    <source>
        <strain evidence="1 2">GW210010_S58</strain>
    </source>
</reference>
<dbReference type="EMBL" id="JARJLM010000075">
    <property type="protein sequence ID" value="MDF3832177.1"/>
    <property type="molecule type" value="Genomic_DNA"/>
</dbReference>
<sequence length="89" mass="9858">MKHLTTQTIDGESRAIVSTCGQYRYRLWREWDAVRLTLCSIMLNPPTADYEVNAMSIGITLQSLKKGLRPSLATGISAGRAKWTGSSAR</sequence>
<protein>
    <submittedName>
        <fullName evidence="1">DUF1643 domain-containing protein</fullName>
    </submittedName>
</protein>
<evidence type="ECO:0000313" key="2">
    <source>
        <dbReference type="Proteomes" id="UP001216674"/>
    </source>
</evidence>
<dbReference type="RefSeq" id="WP_276263858.1">
    <property type="nucleotide sequence ID" value="NZ_JARJLM010000075.1"/>
</dbReference>
<accession>A0ABT6AHU5</accession>
<comment type="caution">
    <text evidence="1">The sequence shown here is derived from an EMBL/GenBank/DDBJ whole genome shotgun (WGS) entry which is preliminary data.</text>
</comment>
<dbReference type="Pfam" id="PF07799">
    <property type="entry name" value="DUF1643"/>
    <property type="match status" value="1"/>
</dbReference>